<evidence type="ECO:0000313" key="1">
    <source>
        <dbReference type="EMBL" id="AFK41466.1"/>
    </source>
</evidence>
<sequence>MIYCYCYNLCFIVTDNVPLELTYFSLPTYIGICQTRPTLFELIYLHKLLCDYLVDLWKQPMTCP</sequence>
<dbReference type="EMBL" id="BT141672">
    <property type="protein sequence ID" value="AFK41466.1"/>
    <property type="molecule type" value="mRNA"/>
</dbReference>
<protein>
    <submittedName>
        <fullName evidence="1">Uncharacterized protein</fullName>
    </submittedName>
</protein>
<dbReference type="AlphaFoldDB" id="I3SMH4"/>
<reference evidence="1" key="1">
    <citation type="submission" date="2012-05" db="EMBL/GenBank/DDBJ databases">
        <authorList>
            <person name="Krishnakumar V."/>
            <person name="Cheung F."/>
            <person name="Xiao Y."/>
            <person name="Chan A."/>
            <person name="Moskal W.A."/>
            <person name="Town C.D."/>
        </authorList>
    </citation>
    <scope>NUCLEOTIDE SEQUENCE</scope>
</reference>
<proteinExistence type="evidence at transcript level"/>
<name>I3SMH4_MEDTR</name>
<organism evidence="1">
    <name type="scientific">Medicago truncatula</name>
    <name type="common">Barrel medic</name>
    <name type="synonym">Medicago tribuloides</name>
    <dbReference type="NCBI Taxonomy" id="3880"/>
    <lineage>
        <taxon>Eukaryota</taxon>
        <taxon>Viridiplantae</taxon>
        <taxon>Streptophyta</taxon>
        <taxon>Embryophyta</taxon>
        <taxon>Tracheophyta</taxon>
        <taxon>Spermatophyta</taxon>
        <taxon>Magnoliopsida</taxon>
        <taxon>eudicotyledons</taxon>
        <taxon>Gunneridae</taxon>
        <taxon>Pentapetalae</taxon>
        <taxon>rosids</taxon>
        <taxon>fabids</taxon>
        <taxon>Fabales</taxon>
        <taxon>Fabaceae</taxon>
        <taxon>Papilionoideae</taxon>
        <taxon>50 kb inversion clade</taxon>
        <taxon>NPAAA clade</taxon>
        <taxon>Hologalegina</taxon>
        <taxon>IRL clade</taxon>
        <taxon>Trifolieae</taxon>
        <taxon>Medicago</taxon>
    </lineage>
</organism>
<accession>I3SMH4</accession>